<dbReference type="SUPFAM" id="SSF140478">
    <property type="entry name" value="LemA-like"/>
    <property type="match status" value="1"/>
</dbReference>
<evidence type="ECO:0000313" key="9">
    <source>
        <dbReference type="Proteomes" id="UP000217349"/>
    </source>
</evidence>
<evidence type="ECO:0000256" key="6">
    <source>
        <dbReference type="SAM" id="Coils"/>
    </source>
</evidence>
<dbReference type="Pfam" id="PF04011">
    <property type="entry name" value="LemA"/>
    <property type="match status" value="1"/>
</dbReference>
<sequence length="185" mass="21214">METFLIVTGVIIFIIIVMYNTLISKRNQVDNIFAGLDAILKKRYDLLPNLVATVKEYMVHERITLEKITELRSKATTDNLTDAETVALDKQLSSMLGNLMVAVENYPTLKANENFLHLQGTLNELEEQISAARRAYNQSVTDYNNAIQMFPTNFMAGFMKLERKEVFSIPVMERQNVDVKNLFQK</sequence>
<keyword evidence="5 7" id="KW-0472">Membrane</keyword>
<evidence type="ECO:0000256" key="4">
    <source>
        <dbReference type="ARBA" id="ARBA00022989"/>
    </source>
</evidence>
<feature type="coiled-coil region" evidence="6">
    <location>
        <begin position="115"/>
        <end position="142"/>
    </location>
</feature>
<feature type="transmembrane region" description="Helical" evidence="7">
    <location>
        <begin position="6"/>
        <end position="23"/>
    </location>
</feature>
<reference evidence="9" key="1">
    <citation type="submission" date="2017-09" db="EMBL/GenBank/DDBJ databases">
        <title>The complete genome of Sulfurospirillum sp. JPD-1.</title>
        <authorList>
            <person name="Goris T."/>
        </authorList>
    </citation>
    <scope>NUCLEOTIDE SEQUENCE [LARGE SCALE GENOMIC DNA]</scope>
    <source>
        <strain evidence="9">JPD-1</strain>
    </source>
</reference>
<dbReference type="KEGG" id="sulj:SJPD1_2892"/>
<evidence type="ECO:0000256" key="2">
    <source>
        <dbReference type="ARBA" id="ARBA00008854"/>
    </source>
</evidence>
<proteinExistence type="inferred from homology"/>
<dbReference type="PANTHER" id="PTHR34478:SF1">
    <property type="entry name" value="PROTEIN LEMA"/>
    <property type="match status" value="1"/>
</dbReference>
<evidence type="ECO:0000256" key="7">
    <source>
        <dbReference type="SAM" id="Phobius"/>
    </source>
</evidence>
<dbReference type="Proteomes" id="UP000217349">
    <property type="component" value="Chromosome"/>
</dbReference>
<comment type="similarity">
    <text evidence="2">Belongs to the LemA family.</text>
</comment>
<evidence type="ECO:0000313" key="8">
    <source>
        <dbReference type="EMBL" id="ATB70969.1"/>
    </source>
</evidence>
<accession>A0A290I036</accession>
<keyword evidence="6" id="KW-0175">Coiled coil</keyword>
<comment type="subcellular location">
    <subcellularLocation>
        <location evidence="1">Membrane</location>
        <topology evidence="1">Single-pass membrane protein</topology>
    </subcellularLocation>
</comment>
<dbReference type="AlphaFoldDB" id="A0A290I036"/>
<keyword evidence="3 7" id="KW-0812">Transmembrane</keyword>
<dbReference type="InterPro" id="IPR023353">
    <property type="entry name" value="LemA-like_dom_sf"/>
</dbReference>
<dbReference type="InterPro" id="IPR007156">
    <property type="entry name" value="MamQ_LemA"/>
</dbReference>
<dbReference type="EMBL" id="CP023275">
    <property type="protein sequence ID" value="ATB70969.1"/>
    <property type="molecule type" value="Genomic_DNA"/>
</dbReference>
<protein>
    <submittedName>
        <fullName evidence="8">LemA protein</fullName>
    </submittedName>
</protein>
<organism evidence="8 9">
    <name type="scientific">Sulfurospirillum diekertiae</name>
    <dbReference type="NCBI Taxonomy" id="1854492"/>
    <lineage>
        <taxon>Bacteria</taxon>
        <taxon>Pseudomonadati</taxon>
        <taxon>Campylobacterota</taxon>
        <taxon>Epsilonproteobacteria</taxon>
        <taxon>Campylobacterales</taxon>
        <taxon>Sulfurospirillaceae</taxon>
        <taxon>Sulfurospirillum</taxon>
    </lineage>
</organism>
<evidence type="ECO:0000256" key="1">
    <source>
        <dbReference type="ARBA" id="ARBA00004167"/>
    </source>
</evidence>
<gene>
    <name evidence="8" type="ORF">SJPD1_2892</name>
</gene>
<keyword evidence="4 7" id="KW-1133">Transmembrane helix</keyword>
<evidence type="ECO:0000256" key="5">
    <source>
        <dbReference type="ARBA" id="ARBA00023136"/>
    </source>
</evidence>
<dbReference type="OrthoDB" id="9804152at2"/>
<dbReference type="PANTHER" id="PTHR34478">
    <property type="entry name" value="PROTEIN LEMA"/>
    <property type="match status" value="1"/>
</dbReference>
<evidence type="ECO:0000256" key="3">
    <source>
        <dbReference type="ARBA" id="ARBA00022692"/>
    </source>
</evidence>
<dbReference type="RefSeq" id="WP_096047746.1">
    <property type="nucleotide sequence ID" value="NZ_CP023275.1"/>
</dbReference>
<dbReference type="Gene3D" id="1.20.1440.20">
    <property type="entry name" value="LemA-like domain"/>
    <property type="match status" value="1"/>
</dbReference>
<dbReference type="GO" id="GO:0016020">
    <property type="term" value="C:membrane"/>
    <property type="evidence" value="ECO:0007669"/>
    <property type="project" value="UniProtKB-SubCell"/>
</dbReference>
<name>A0A290I036_9BACT</name>